<dbReference type="Gene3D" id="3.30.420.10">
    <property type="entry name" value="Ribonuclease H-like superfamily/Ribonuclease H"/>
    <property type="match status" value="1"/>
</dbReference>
<gene>
    <name evidence="3" type="ORF">RIF29_41110</name>
</gene>
<keyword evidence="4" id="KW-1185">Reference proteome</keyword>
<evidence type="ECO:0000313" key="3">
    <source>
        <dbReference type="EMBL" id="KAK7246248.1"/>
    </source>
</evidence>
<keyword evidence="2" id="KW-0378">Hydrolase</keyword>
<dbReference type="GO" id="GO:0005737">
    <property type="term" value="C:cytoplasm"/>
    <property type="evidence" value="ECO:0007669"/>
    <property type="project" value="TreeGrafter"/>
</dbReference>
<protein>
    <recommendedName>
        <fullName evidence="5">3'-5' exonuclease</fullName>
    </recommendedName>
</protein>
<dbReference type="GO" id="GO:0008408">
    <property type="term" value="F:3'-5' exonuclease activity"/>
    <property type="evidence" value="ECO:0007669"/>
    <property type="project" value="TreeGrafter"/>
</dbReference>
<dbReference type="InterPro" id="IPR036397">
    <property type="entry name" value="RNaseH_sf"/>
</dbReference>
<keyword evidence="1" id="KW-0540">Nuclease</keyword>
<organism evidence="3 4">
    <name type="scientific">Crotalaria pallida</name>
    <name type="common">Smooth rattlebox</name>
    <name type="synonym">Crotalaria striata</name>
    <dbReference type="NCBI Taxonomy" id="3830"/>
    <lineage>
        <taxon>Eukaryota</taxon>
        <taxon>Viridiplantae</taxon>
        <taxon>Streptophyta</taxon>
        <taxon>Embryophyta</taxon>
        <taxon>Tracheophyta</taxon>
        <taxon>Spermatophyta</taxon>
        <taxon>Magnoliopsida</taxon>
        <taxon>eudicotyledons</taxon>
        <taxon>Gunneridae</taxon>
        <taxon>Pentapetalae</taxon>
        <taxon>rosids</taxon>
        <taxon>fabids</taxon>
        <taxon>Fabales</taxon>
        <taxon>Fabaceae</taxon>
        <taxon>Papilionoideae</taxon>
        <taxon>50 kb inversion clade</taxon>
        <taxon>genistoids sensu lato</taxon>
        <taxon>core genistoids</taxon>
        <taxon>Crotalarieae</taxon>
        <taxon>Crotalaria</taxon>
    </lineage>
</organism>
<dbReference type="Proteomes" id="UP001372338">
    <property type="component" value="Unassembled WGS sequence"/>
</dbReference>
<sequence>MATIALRYHLSKSVYTVNLNNENVPTIVTVTATPSIVKEWLYSTLQDYAMYRHRLIVGLGVQCTPDGTDNPPPHTLQLCVGSLCLIFQLSLADTVPEFLRTFLLHRTNRFVGFFNQSHRKKLEDSKHRLKMHMDPFDLGTCCTDPADTDQIKSVSGIAKLCLGIEVEHKDEIKFSDWSGQIRLSQEQILFACIEAQCAFLIAKRNKVWKKIADS</sequence>
<dbReference type="SUPFAM" id="SSF53098">
    <property type="entry name" value="Ribonuclease H-like"/>
    <property type="match status" value="1"/>
</dbReference>
<dbReference type="PANTHER" id="PTHR13620">
    <property type="entry name" value="3-5 EXONUCLEASE"/>
    <property type="match status" value="1"/>
</dbReference>
<name>A0AAN9E7E0_CROPI</name>
<evidence type="ECO:0000313" key="4">
    <source>
        <dbReference type="Proteomes" id="UP001372338"/>
    </source>
</evidence>
<comment type="caution">
    <text evidence="3">The sequence shown here is derived from an EMBL/GenBank/DDBJ whole genome shotgun (WGS) entry which is preliminary data.</text>
</comment>
<dbReference type="EMBL" id="JAYWIO010000008">
    <property type="protein sequence ID" value="KAK7246248.1"/>
    <property type="molecule type" value="Genomic_DNA"/>
</dbReference>
<proteinExistence type="predicted"/>
<evidence type="ECO:0000256" key="2">
    <source>
        <dbReference type="ARBA" id="ARBA00022801"/>
    </source>
</evidence>
<reference evidence="3 4" key="1">
    <citation type="submission" date="2024-01" db="EMBL/GenBank/DDBJ databases">
        <title>The genomes of 5 underutilized Papilionoideae crops provide insights into root nodulation and disease resistanc.</title>
        <authorList>
            <person name="Yuan L."/>
        </authorList>
    </citation>
    <scope>NUCLEOTIDE SEQUENCE [LARGE SCALE GENOMIC DNA]</scope>
    <source>
        <strain evidence="3">ZHUSHIDOU_FW_LH</strain>
        <tissue evidence="3">Leaf</tissue>
    </source>
</reference>
<dbReference type="GO" id="GO:0003676">
    <property type="term" value="F:nucleic acid binding"/>
    <property type="evidence" value="ECO:0007669"/>
    <property type="project" value="InterPro"/>
</dbReference>
<evidence type="ECO:0000256" key="1">
    <source>
        <dbReference type="ARBA" id="ARBA00022722"/>
    </source>
</evidence>
<dbReference type="PANTHER" id="PTHR13620:SF59">
    <property type="entry name" value="POLYNUCLEOTIDYL TRANSFERASE, RIBONUCLEASE H-LIKE SUPERFAMILY PROTEIN"/>
    <property type="match status" value="1"/>
</dbReference>
<accession>A0AAN9E7E0</accession>
<dbReference type="InterPro" id="IPR051132">
    <property type="entry name" value="3-5_Exonuclease_domain"/>
</dbReference>
<evidence type="ECO:0008006" key="5">
    <source>
        <dbReference type="Google" id="ProtNLM"/>
    </source>
</evidence>
<dbReference type="AlphaFoldDB" id="A0AAN9E7E0"/>
<dbReference type="InterPro" id="IPR012337">
    <property type="entry name" value="RNaseH-like_sf"/>
</dbReference>
<dbReference type="GO" id="GO:0005634">
    <property type="term" value="C:nucleus"/>
    <property type="evidence" value="ECO:0007669"/>
    <property type="project" value="TreeGrafter"/>
</dbReference>